<dbReference type="Proteomes" id="UP000006882">
    <property type="component" value="Chromosome G7"/>
</dbReference>
<dbReference type="PANTHER" id="PTHR31307:SF8">
    <property type="entry name" value="ALCOHOL DEHYDROGENASE TRANSCRIPTION FACTOR MYB_SANT-LIKE FAMILY PROTEIN"/>
    <property type="match status" value="1"/>
</dbReference>
<reference evidence="4 5" key="1">
    <citation type="journal article" date="2013" name="Nat. Genet.">
        <title>The high-quality draft genome of peach (Prunus persica) identifies unique patterns of genetic diversity, domestication and genome evolution.</title>
        <authorList>
            <consortium name="International Peach Genome Initiative"/>
            <person name="Verde I."/>
            <person name="Abbott A.G."/>
            <person name="Scalabrin S."/>
            <person name="Jung S."/>
            <person name="Shu S."/>
            <person name="Marroni F."/>
            <person name="Zhebentyayeva T."/>
            <person name="Dettori M.T."/>
            <person name="Grimwood J."/>
            <person name="Cattonaro F."/>
            <person name="Zuccolo A."/>
            <person name="Rossini L."/>
            <person name="Jenkins J."/>
            <person name="Vendramin E."/>
            <person name="Meisel L.A."/>
            <person name="Decroocq V."/>
            <person name="Sosinski B."/>
            <person name="Prochnik S."/>
            <person name="Mitros T."/>
            <person name="Policriti A."/>
            <person name="Cipriani G."/>
            <person name="Dondini L."/>
            <person name="Ficklin S."/>
            <person name="Goodstein D.M."/>
            <person name="Xuan P."/>
            <person name="Del Fabbro C."/>
            <person name="Aramini V."/>
            <person name="Copetti D."/>
            <person name="Gonzalez S."/>
            <person name="Horner D.S."/>
            <person name="Falchi R."/>
            <person name="Lucas S."/>
            <person name="Mica E."/>
            <person name="Maldonado J."/>
            <person name="Lazzari B."/>
            <person name="Bielenberg D."/>
            <person name="Pirona R."/>
            <person name="Miculan M."/>
            <person name="Barakat A."/>
            <person name="Testolin R."/>
            <person name="Stella A."/>
            <person name="Tartarini S."/>
            <person name="Tonutti P."/>
            <person name="Arus P."/>
            <person name="Orellana A."/>
            <person name="Wells C."/>
            <person name="Main D."/>
            <person name="Vizzotto G."/>
            <person name="Silva H."/>
            <person name="Salamini F."/>
            <person name="Schmutz J."/>
            <person name="Morgante M."/>
            <person name="Rokhsar D.S."/>
        </authorList>
    </citation>
    <scope>NUCLEOTIDE SEQUENCE [LARGE SCALE GENOMIC DNA]</scope>
    <source>
        <strain evidence="5">cv. Nemared</strain>
    </source>
</reference>
<feature type="domain" description="Myb/SANT-like DNA-binding" evidence="3">
    <location>
        <begin position="120"/>
        <end position="208"/>
    </location>
</feature>
<feature type="compositionally biased region" description="Basic and acidic residues" evidence="2">
    <location>
        <begin position="70"/>
        <end position="87"/>
    </location>
</feature>
<dbReference type="eggNOG" id="KOG4282">
    <property type="taxonomic scope" value="Eukaryota"/>
</dbReference>
<dbReference type="EMBL" id="CM007657">
    <property type="protein sequence ID" value="ONH98098.1"/>
    <property type="molecule type" value="Genomic_DNA"/>
</dbReference>
<protein>
    <recommendedName>
        <fullName evidence="3">Myb/SANT-like DNA-binding domain-containing protein</fullName>
    </recommendedName>
</protein>
<feature type="compositionally biased region" description="Acidic residues" evidence="2">
    <location>
        <begin position="251"/>
        <end position="266"/>
    </location>
</feature>
<evidence type="ECO:0000313" key="4">
    <source>
        <dbReference type="EMBL" id="ONH98098.1"/>
    </source>
</evidence>
<evidence type="ECO:0000256" key="2">
    <source>
        <dbReference type="SAM" id="MobiDB-lite"/>
    </source>
</evidence>
<dbReference type="Gramene" id="ONH98098">
    <property type="protein sequence ID" value="ONH98098"/>
    <property type="gene ID" value="PRUPE_7G228600"/>
</dbReference>
<accession>A0A251NFI8</accession>
<dbReference type="InterPro" id="IPR044823">
    <property type="entry name" value="ASIL1/2-like"/>
</dbReference>
<dbReference type="AlphaFoldDB" id="A0A251NFI8"/>
<proteinExistence type="predicted"/>
<feature type="compositionally biased region" description="Acidic residues" evidence="2">
    <location>
        <begin position="45"/>
        <end position="56"/>
    </location>
</feature>
<feature type="region of interest" description="Disordered" evidence="2">
    <location>
        <begin position="342"/>
        <end position="361"/>
    </location>
</feature>
<evidence type="ECO:0000256" key="1">
    <source>
        <dbReference type="SAM" id="Coils"/>
    </source>
</evidence>
<dbReference type="Pfam" id="PF13837">
    <property type="entry name" value="Myb_DNA-bind_4"/>
    <property type="match status" value="1"/>
</dbReference>
<dbReference type="OrthoDB" id="691673at2759"/>
<feature type="compositionally biased region" description="Basic and acidic residues" evidence="2">
    <location>
        <begin position="241"/>
        <end position="250"/>
    </location>
</feature>
<dbReference type="InterPro" id="IPR044822">
    <property type="entry name" value="Myb_DNA-bind_4"/>
</dbReference>
<feature type="coiled-coil region" evidence="1">
    <location>
        <begin position="300"/>
        <end position="331"/>
    </location>
</feature>
<dbReference type="Gene3D" id="1.10.10.60">
    <property type="entry name" value="Homeodomain-like"/>
    <property type="match status" value="1"/>
</dbReference>
<feature type="compositionally biased region" description="Acidic residues" evidence="2">
    <location>
        <begin position="346"/>
        <end position="361"/>
    </location>
</feature>
<keyword evidence="1" id="KW-0175">Coiled coil</keyword>
<dbReference type="PANTHER" id="PTHR31307">
    <property type="entry name" value="TRIHELIX TRANSCRIPTION FACTOR ASIL2"/>
    <property type="match status" value="1"/>
</dbReference>
<gene>
    <name evidence="4" type="ORF">PRUPE_7G228600</name>
</gene>
<feature type="region of interest" description="Disordered" evidence="2">
    <location>
        <begin position="1"/>
        <end position="91"/>
    </location>
</feature>
<dbReference type="STRING" id="3760.A0A251NFI8"/>
<feature type="region of interest" description="Disordered" evidence="2">
    <location>
        <begin position="241"/>
        <end position="281"/>
    </location>
</feature>
<organism evidence="4 5">
    <name type="scientific">Prunus persica</name>
    <name type="common">Peach</name>
    <name type="synonym">Amygdalus persica</name>
    <dbReference type="NCBI Taxonomy" id="3760"/>
    <lineage>
        <taxon>Eukaryota</taxon>
        <taxon>Viridiplantae</taxon>
        <taxon>Streptophyta</taxon>
        <taxon>Embryophyta</taxon>
        <taxon>Tracheophyta</taxon>
        <taxon>Spermatophyta</taxon>
        <taxon>Magnoliopsida</taxon>
        <taxon>eudicotyledons</taxon>
        <taxon>Gunneridae</taxon>
        <taxon>Pentapetalae</taxon>
        <taxon>rosids</taxon>
        <taxon>fabids</taxon>
        <taxon>Rosales</taxon>
        <taxon>Rosaceae</taxon>
        <taxon>Amygdaloideae</taxon>
        <taxon>Amygdaleae</taxon>
        <taxon>Prunus</taxon>
    </lineage>
</organism>
<dbReference type="GO" id="GO:0000976">
    <property type="term" value="F:transcription cis-regulatory region binding"/>
    <property type="evidence" value="ECO:0000318"/>
    <property type="project" value="GO_Central"/>
</dbReference>
<dbReference type="SMR" id="A0A251NFI8"/>
<evidence type="ECO:0000313" key="5">
    <source>
        <dbReference type="Proteomes" id="UP000006882"/>
    </source>
</evidence>
<dbReference type="GO" id="GO:0005634">
    <property type="term" value="C:nucleus"/>
    <property type="evidence" value="ECO:0000318"/>
    <property type="project" value="GO_Central"/>
</dbReference>
<keyword evidence="5" id="KW-1185">Reference proteome</keyword>
<name>A0A251NFI8_PRUPE</name>
<sequence length="361" mass="42572">MDDMDDDTRYHSKAYSLNHHNSSGRRKINIRNTQYSRPIANRYAEEDDDELDEFDEGNGRQDHDEEEEEEHPRGLHRNFDADDGFERHTKKRKVKNLESNYEFAPRVRVPYRDPSSRGEEDWTEHAVFVLLEVWGDRFLQLGRKSLRSEDWREVAEKVSEASKIERTDTQCRSMLDMLKRKYKKEKEKVEEMGLNSSKWAYFKKMDMLMASSLRQECGLACGVDSGEYVFMNTRVYLERSNGFDEMRDSPGESETDEDEDGNDDQDAFPPRMGMRGVDRGEEGSSYRVLADSIHKFGEIYEKIESSKRQQMRELEKMRKDFHKELEFQKKQILERAQVEIAKIQEADDDDETDVSAEDLSE</sequence>
<evidence type="ECO:0000259" key="3">
    <source>
        <dbReference type="Pfam" id="PF13837"/>
    </source>
</evidence>